<evidence type="ECO:0000313" key="2">
    <source>
        <dbReference type="EMBL" id="MCZ8538002.1"/>
    </source>
</evidence>
<evidence type="ECO:0000313" key="3">
    <source>
        <dbReference type="Proteomes" id="UP001152173"/>
    </source>
</evidence>
<dbReference type="PANTHER" id="PTHR36842:SF1">
    <property type="entry name" value="PROTEIN TOLB"/>
    <property type="match status" value="1"/>
</dbReference>
<dbReference type="Gene3D" id="2.120.10.30">
    <property type="entry name" value="TolB, C-terminal domain"/>
    <property type="match status" value="2"/>
</dbReference>
<feature type="chain" id="PRO_5040865288" evidence="1">
    <location>
        <begin position="22"/>
        <end position="418"/>
    </location>
</feature>
<accession>A0A9X3LHU4</accession>
<dbReference type="InterPro" id="IPR011042">
    <property type="entry name" value="6-blade_b-propeller_TolB-like"/>
</dbReference>
<gene>
    <name evidence="2" type="ORF">M9R32_12470</name>
</gene>
<organism evidence="2 3">
    <name type="scientific">Paenisporosarcina quisquiliarum</name>
    <dbReference type="NCBI Taxonomy" id="365346"/>
    <lineage>
        <taxon>Bacteria</taxon>
        <taxon>Bacillati</taxon>
        <taxon>Bacillota</taxon>
        <taxon>Bacilli</taxon>
        <taxon>Bacillales</taxon>
        <taxon>Caryophanaceae</taxon>
        <taxon>Paenisporosarcina</taxon>
    </lineage>
</organism>
<comment type="caution">
    <text evidence="2">The sequence shown here is derived from an EMBL/GenBank/DDBJ whole genome shotgun (WGS) entry which is preliminary data.</text>
</comment>
<dbReference type="SUPFAM" id="SSF82171">
    <property type="entry name" value="DPP6 N-terminal domain-like"/>
    <property type="match status" value="1"/>
</dbReference>
<proteinExistence type="predicted"/>
<evidence type="ECO:0000256" key="1">
    <source>
        <dbReference type="SAM" id="SignalP"/>
    </source>
</evidence>
<dbReference type="EMBL" id="JAMKBJ010000011">
    <property type="protein sequence ID" value="MCZ8538002.1"/>
    <property type="molecule type" value="Genomic_DNA"/>
</dbReference>
<keyword evidence="1" id="KW-0732">Signal</keyword>
<name>A0A9X3LHU4_9BACL</name>
<dbReference type="RefSeq" id="WP_269927072.1">
    <property type="nucleotide sequence ID" value="NZ_JAMKBJ010000011.1"/>
</dbReference>
<dbReference type="PANTHER" id="PTHR36842">
    <property type="entry name" value="PROTEIN TOLB HOMOLOG"/>
    <property type="match status" value="1"/>
</dbReference>
<feature type="signal peptide" evidence="1">
    <location>
        <begin position="1"/>
        <end position="21"/>
    </location>
</feature>
<reference evidence="2" key="1">
    <citation type="submission" date="2022-05" db="EMBL/GenBank/DDBJ databases">
        <authorList>
            <person name="Colautti A."/>
            <person name="Iacumin L."/>
        </authorList>
    </citation>
    <scope>NUCLEOTIDE SEQUENCE</scope>
    <source>
        <strain evidence="2">SK 55</strain>
    </source>
</reference>
<sequence>MARFVYLFLIVCFLYPSTTNAAPTDSSVKVAYIKDGYLWIKDKGLEKKVTDQKSNYPNPPQWSFDGKMLLYQKEVPATINESRVIENELWVYDLTTKKQSKIFYDGYNPKWSPTENIVAFQNGGVLNISDLTSFYNIALGVDDYAWQPNGKGFIASSSASLRPDGWTNPILYTISLTAGYQNISDLSKNANKFFVLPKELQKDEIKIPSINAQSFAYSPNNKWISFIVSPTASWSMDSNMLCVISADGKEFTVLDEVIFEFNPKWSFKDSLLGYIAGGGRIVFGFKNKDLKVTELPAYHTLTLTPKKYADMGFTWVNERSLIVSRVKESEWSNDPEKRPKPSLYFLPLDSQKQLKITNPPKDQGDYYPQFLPSINKITWVRQIDIANTKGDLWIADPNGENAHIWIEDVGPYSFYPSS</sequence>
<dbReference type="AlphaFoldDB" id="A0A9X3LHU4"/>
<dbReference type="Proteomes" id="UP001152173">
    <property type="component" value="Unassembled WGS sequence"/>
</dbReference>
<keyword evidence="3" id="KW-1185">Reference proteome</keyword>
<protein>
    <submittedName>
        <fullName evidence="2">TolB domain-containing protein</fullName>
    </submittedName>
</protein>